<reference evidence="1 2" key="1">
    <citation type="journal article" date="2019" name="Sci. Data">
        <title>Hybrid genome assembly and annotation of Danionella translucida.</title>
        <authorList>
            <person name="Kadobianskyi M."/>
            <person name="Schulze L."/>
            <person name="Schuelke M."/>
            <person name="Judkewitz B."/>
        </authorList>
    </citation>
    <scope>NUCLEOTIDE SEQUENCE [LARGE SCALE GENOMIC DNA]</scope>
    <source>
        <strain evidence="1 2">Bolton</strain>
    </source>
</reference>
<dbReference type="GO" id="GO:0034237">
    <property type="term" value="F:protein kinase A regulatory subunit binding"/>
    <property type="evidence" value="ECO:0007669"/>
    <property type="project" value="TreeGrafter"/>
</dbReference>
<proteinExistence type="predicted"/>
<sequence length="150" mass="17864">MAEWQTAIGSDRAHMRKREQSFDWIPCKDFTVELGKQQIRQYMATWEIEHPGWLYSLRFLQEEKLEFKTQYQYEAQWSIPTPAKPIPKATASVYFIIEISRIKPDTLPVEVHFLVESNRSKHFPGKTRFREKWLMDVIKSKNLLSAVIDM</sequence>
<accession>A0A553QSP5</accession>
<dbReference type="AlphaFoldDB" id="A0A553QSP5"/>
<dbReference type="PANTHER" id="PTHR35075">
    <property type="entry name" value="A-KINASE ANCHOR PROTEIN 14"/>
    <property type="match status" value="1"/>
</dbReference>
<dbReference type="InterPro" id="IPR025663">
    <property type="entry name" value="AKAP_28"/>
</dbReference>
<dbReference type="InterPro" id="IPR053084">
    <property type="entry name" value="AKAP"/>
</dbReference>
<dbReference type="OrthoDB" id="2148342at2759"/>
<keyword evidence="2" id="KW-1185">Reference proteome</keyword>
<evidence type="ECO:0000313" key="2">
    <source>
        <dbReference type="Proteomes" id="UP000316079"/>
    </source>
</evidence>
<dbReference type="Pfam" id="PF14469">
    <property type="entry name" value="AKAP28"/>
    <property type="match status" value="1"/>
</dbReference>
<organism evidence="1 2">
    <name type="scientific">Danionella cerebrum</name>
    <dbReference type="NCBI Taxonomy" id="2873325"/>
    <lineage>
        <taxon>Eukaryota</taxon>
        <taxon>Metazoa</taxon>
        <taxon>Chordata</taxon>
        <taxon>Craniata</taxon>
        <taxon>Vertebrata</taxon>
        <taxon>Euteleostomi</taxon>
        <taxon>Actinopterygii</taxon>
        <taxon>Neopterygii</taxon>
        <taxon>Teleostei</taxon>
        <taxon>Ostariophysi</taxon>
        <taxon>Cypriniformes</taxon>
        <taxon>Danionidae</taxon>
        <taxon>Danioninae</taxon>
        <taxon>Danionella</taxon>
    </lineage>
</organism>
<name>A0A553QSP5_9TELE</name>
<dbReference type="PANTHER" id="PTHR35075:SF1">
    <property type="entry name" value="A-KINASE ANCHOR PROTEIN 14"/>
    <property type="match status" value="1"/>
</dbReference>
<gene>
    <name evidence="1" type="ORF">DNTS_030073</name>
</gene>
<evidence type="ECO:0000313" key="1">
    <source>
        <dbReference type="EMBL" id="TRY93003.1"/>
    </source>
</evidence>
<dbReference type="Proteomes" id="UP000316079">
    <property type="component" value="Unassembled WGS sequence"/>
</dbReference>
<dbReference type="GO" id="GO:0005952">
    <property type="term" value="C:cAMP-dependent protein kinase complex"/>
    <property type="evidence" value="ECO:0007669"/>
    <property type="project" value="TreeGrafter"/>
</dbReference>
<protein>
    <submittedName>
        <fullName evidence="1">Uncharacterized protein</fullName>
    </submittedName>
</protein>
<dbReference type="EMBL" id="SRMA01025577">
    <property type="protein sequence ID" value="TRY93003.1"/>
    <property type="molecule type" value="Genomic_DNA"/>
</dbReference>
<comment type="caution">
    <text evidence="1">The sequence shown here is derived from an EMBL/GenBank/DDBJ whole genome shotgun (WGS) entry which is preliminary data.</text>
</comment>
<dbReference type="STRING" id="623744.A0A553QSP5"/>